<dbReference type="GO" id="GO:0015144">
    <property type="term" value="F:carbohydrate transmembrane transporter activity"/>
    <property type="evidence" value="ECO:0007669"/>
    <property type="project" value="InterPro"/>
</dbReference>
<reference evidence="7 8" key="1">
    <citation type="submission" date="2017-10" db="EMBL/GenBank/DDBJ databases">
        <title>Bacillus sp. nov., a halophilic bacterium isolated from a Keqin Lake.</title>
        <authorList>
            <person name="Wang H."/>
        </authorList>
    </citation>
    <scope>NUCLEOTIDE SEQUENCE [LARGE SCALE GENOMIC DNA]</scope>
    <source>
        <strain evidence="7 8">KCTC 13187</strain>
    </source>
</reference>
<gene>
    <name evidence="7" type="ORF">CR203_10515</name>
</gene>
<evidence type="ECO:0000256" key="2">
    <source>
        <dbReference type="ARBA" id="ARBA00022448"/>
    </source>
</evidence>
<dbReference type="Proteomes" id="UP000281498">
    <property type="component" value="Unassembled WGS sequence"/>
</dbReference>
<dbReference type="InterPro" id="IPR006059">
    <property type="entry name" value="SBP"/>
</dbReference>
<feature type="region of interest" description="Disordered" evidence="6">
    <location>
        <begin position="27"/>
        <end position="60"/>
    </location>
</feature>
<evidence type="ECO:0000256" key="6">
    <source>
        <dbReference type="SAM" id="MobiDB-lite"/>
    </source>
</evidence>
<keyword evidence="4 5" id="KW-0732">Signal</keyword>
<evidence type="ECO:0000256" key="5">
    <source>
        <dbReference type="RuleBase" id="RU365005"/>
    </source>
</evidence>
<keyword evidence="5" id="KW-1003">Cell membrane</keyword>
<accession>A0A3A9K8D2</accession>
<protein>
    <recommendedName>
        <fullName evidence="5">Maltodextrin-binding protein</fullName>
    </recommendedName>
</protein>
<feature type="compositionally biased region" description="Low complexity" evidence="6">
    <location>
        <begin position="27"/>
        <end position="37"/>
    </location>
</feature>
<dbReference type="GO" id="GO:0055052">
    <property type="term" value="C:ATP-binding cassette (ABC) transporter complex, substrate-binding subunit-containing"/>
    <property type="evidence" value="ECO:0007669"/>
    <property type="project" value="TreeGrafter"/>
</dbReference>
<proteinExistence type="inferred from homology"/>
<keyword evidence="3 5" id="KW-0762">Sugar transport</keyword>
<evidence type="ECO:0000256" key="3">
    <source>
        <dbReference type="ARBA" id="ARBA00022597"/>
    </source>
</evidence>
<comment type="caution">
    <text evidence="7">The sequence shown here is derived from an EMBL/GenBank/DDBJ whole genome shotgun (WGS) entry which is preliminary data.</text>
</comment>
<keyword evidence="5" id="KW-0449">Lipoprotein</keyword>
<evidence type="ECO:0000256" key="1">
    <source>
        <dbReference type="ARBA" id="ARBA00008520"/>
    </source>
</evidence>
<evidence type="ECO:0000256" key="4">
    <source>
        <dbReference type="ARBA" id="ARBA00022729"/>
    </source>
</evidence>
<evidence type="ECO:0000313" key="8">
    <source>
        <dbReference type="Proteomes" id="UP000281498"/>
    </source>
</evidence>
<comment type="similarity">
    <text evidence="1 5">Belongs to the bacterial solute-binding protein 1 family.</text>
</comment>
<dbReference type="PANTHER" id="PTHR30061:SF50">
    <property type="entry name" value="MALTOSE_MALTODEXTRIN-BINDING PERIPLASMIC PROTEIN"/>
    <property type="match status" value="1"/>
</dbReference>
<dbReference type="RefSeq" id="WP_110935069.1">
    <property type="nucleotide sequence ID" value="NZ_KZ614146.1"/>
</dbReference>
<dbReference type="Pfam" id="PF13416">
    <property type="entry name" value="SBP_bac_8"/>
    <property type="match status" value="1"/>
</dbReference>
<dbReference type="PANTHER" id="PTHR30061">
    <property type="entry name" value="MALTOSE-BINDING PERIPLASMIC PROTEIN"/>
    <property type="match status" value="1"/>
</dbReference>
<keyword evidence="2 5" id="KW-0813">Transport</keyword>
<dbReference type="OrthoDB" id="9766758at2"/>
<dbReference type="Gene3D" id="3.40.190.10">
    <property type="entry name" value="Periplasmic binding protein-like II"/>
    <property type="match status" value="2"/>
</dbReference>
<dbReference type="GO" id="GO:0042956">
    <property type="term" value="P:maltodextrin transmembrane transport"/>
    <property type="evidence" value="ECO:0007669"/>
    <property type="project" value="TreeGrafter"/>
</dbReference>
<dbReference type="AlphaFoldDB" id="A0A3A9K8D2"/>
<keyword evidence="5" id="KW-0472">Membrane</keyword>
<dbReference type="GO" id="GO:1901982">
    <property type="term" value="F:maltose binding"/>
    <property type="evidence" value="ECO:0007669"/>
    <property type="project" value="TreeGrafter"/>
</dbReference>
<comment type="subcellular location">
    <subcellularLocation>
        <location evidence="5">Cell membrane</location>
        <topology evidence="5">Lipid-anchor</topology>
    </subcellularLocation>
</comment>
<dbReference type="EMBL" id="PDOE01000003">
    <property type="protein sequence ID" value="RKL67768.1"/>
    <property type="molecule type" value="Genomic_DNA"/>
</dbReference>
<organism evidence="7 8">
    <name type="scientific">Salipaludibacillus neizhouensis</name>
    <dbReference type="NCBI Taxonomy" id="885475"/>
    <lineage>
        <taxon>Bacteria</taxon>
        <taxon>Bacillati</taxon>
        <taxon>Bacillota</taxon>
        <taxon>Bacilli</taxon>
        <taxon>Bacillales</taxon>
        <taxon>Bacillaceae</taxon>
    </lineage>
</organism>
<dbReference type="GO" id="GO:0015768">
    <property type="term" value="P:maltose transport"/>
    <property type="evidence" value="ECO:0007669"/>
    <property type="project" value="TreeGrafter"/>
</dbReference>
<feature type="compositionally biased region" description="Acidic residues" evidence="6">
    <location>
        <begin position="41"/>
        <end position="52"/>
    </location>
</feature>
<name>A0A3A9K8D2_9BACI</name>
<dbReference type="InterPro" id="IPR006060">
    <property type="entry name" value="Maltose/Cyclodextrin-bd"/>
</dbReference>
<dbReference type="SUPFAM" id="SSF53850">
    <property type="entry name" value="Periplasmic binding protein-like II"/>
    <property type="match status" value="1"/>
</dbReference>
<keyword evidence="8" id="KW-1185">Reference proteome</keyword>
<sequence length="435" mass="48168">MFKGKLFLLTLILLLLSVVLVACGGNENAETNNEGNTPVEETNEANESDESANDGQVPEKPEELTMWVNDEESQIAAYETIADKFTEEYGIEVTMTPYDMLDQTEGMSLDGPSGQGPDIFFQPHDRMGDIHLQGLAAELELTEDQLDRLSEYNEEAVTSFSYEGIQYGIPAVVETYALFRNTELVPDAPETMDDLMGVARDLTDGDTYGFLMEANNFYFSYPFLTGPGGYVFAQGEDGVYDPEDIGLNSAGAVEGAELIGSWFEEELMPTGIDMDVMNGLFMDGKAGMVVTGPWAIPDYQEALGDNLEISVLPEWDGEVLSSFSGNKGWLVNYYTESEYWATELALYLTNAESSQTYFETAGELPAHTAVEINDEFMSPIFEQTQHAEPMPNIPEMSQVWDPIADAFEFISQGEDPQEVLDEAVQVIRDQIAIMN</sequence>
<dbReference type="PRINTS" id="PR00181">
    <property type="entry name" value="MALTOSEBP"/>
</dbReference>
<evidence type="ECO:0000313" key="7">
    <source>
        <dbReference type="EMBL" id="RKL67768.1"/>
    </source>
</evidence>
<feature type="signal peptide" evidence="5">
    <location>
        <begin position="1"/>
        <end position="29"/>
    </location>
</feature>
<feature type="chain" id="PRO_5017099528" description="Maltodextrin-binding protein" evidence="5">
    <location>
        <begin position="30"/>
        <end position="435"/>
    </location>
</feature>
<dbReference type="PROSITE" id="PS51257">
    <property type="entry name" value="PROKAR_LIPOPROTEIN"/>
    <property type="match status" value="1"/>
</dbReference>